<name>A0A7I8LJ38_SPIIN</name>
<accession>A0A7I8LJ38</accession>
<reference evidence="1" key="1">
    <citation type="submission" date="2020-02" db="EMBL/GenBank/DDBJ databases">
        <authorList>
            <person name="Scholz U."/>
            <person name="Mascher M."/>
            <person name="Fiebig A."/>
        </authorList>
    </citation>
    <scope>NUCLEOTIDE SEQUENCE</scope>
</reference>
<proteinExistence type="predicted"/>
<gene>
    <name evidence="1" type="ORF">SI8410_17020729</name>
</gene>
<evidence type="ECO:0000313" key="1">
    <source>
        <dbReference type="EMBL" id="CAA7410051.1"/>
    </source>
</evidence>
<keyword evidence="2" id="KW-1185">Reference proteome</keyword>
<protein>
    <submittedName>
        <fullName evidence="1">Uncharacterized protein</fullName>
    </submittedName>
</protein>
<evidence type="ECO:0000313" key="2">
    <source>
        <dbReference type="Proteomes" id="UP000663760"/>
    </source>
</evidence>
<dbReference type="AlphaFoldDB" id="A0A7I8LJ38"/>
<dbReference type="EMBL" id="LR746280">
    <property type="protein sequence ID" value="CAA7410051.1"/>
    <property type="molecule type" value="Genomic_DNA"/>
</dbReference>
<sequence>MQYELIIQDKGLRHKSNTDIRAYETHILCRFNRTILILVDSRSNPCGLKGQSFFIIWGQGEKSSCKSSLLWIQR</sequence>
<dbReference type="Proteomes" id="UP000663760">
    <property type="component" value="Chromosome 17"/>
</dbReference>
<organism evidence="1 2">
    <name type="scientific">Spirodela intermedia</name>
    <name type="common">Intermediate duckweed</name>
    <dbReference type="NCBI Taxonomy" id="51605"/>
    <lineage>
        <taxon>Eukaryota</taxon>
        <taxon>Viridiplantae</taxon>
        <taxon>Streptophyta</taxon>
        <taxon>Embryophyta</taxon>
        <taxon>Tracheophyta</taxon>
        <taxon>Spermatophyta</taxon>
        <taxon>Magnoliopsida</taxon>
        <taxon>Liliopsida</taxon>
        <taxon>Araceae</taxon>
        <taxon>Lemnoideae</taxon>
        <taxon>Spirodela</taxon>
    </lineage>
</organism>